<dbReference type="AlphaFoldDB" id="A0A1V9ZTC8"/>
<comment type="caution">
    <text evidence="5">The sequence shown here is derived from an EMBL/GenBank/DDBJ whole genome shotgun (WGS) entry which is preliminary data.</text>
</comment>
<dbReference type="Gene3D" id="3.40.605.10">
    <property type="entry name" value="Aldehyde Dehydrogenase, Chain A, domain 1"/>
    <property type="match status" value="1"/>
</dbReference>
<evidence type="ECO:0000259" key="4">
    <source>
        <dbReference type="Pfam" id="PF00171"/>
    </source>
</evidence>
<dbReference type="InterPro" id="IPR015590">
    <property type="entry name" value="Aldehyde_DH_dom"/>
</dbReference>
<dbReference type="InterPro" id="IPR016163">
    <property type="entry name" value="Ald_DH_C"/>
</dbReference>
<dbReference type="STRING" id="1202772.A0A1V9ZTC8"/>
<dbReference type="PANTHER" id="PTHR43866:SF4">
    <property type="entry name" value="MALONATE-SEMIALDEHYDE DEHYDROGENASE"/>
    <property type="match status" value="1"/>
</dbReference>
<accession>A0A1V9ZTC8</accession>
<dbReference type="GO" id="GO:0006574">
    <property type="term" value="P:L-valine catabolic process"/>
    <property type="evidence" value="ECO:0007669"/>
    <property type="project" value="TreeGrafter"/>
</dbReference>
<dbReference type="OrthoDB" id="310895at2759"/>
<evidence type="ECO:0000313" key="6">
    <source>
        <dbReference type="Proteomes" id="UP000243579"/>
    </source>
</evidence>
<name>A0A1V9ZTC8_ACHHY</name>
<dbReference type="InterPro" id="IPR016160">
    <property type="entry name" value="Ald_DH_CS_CYS"/>
</dbReference>
<dbReference type="GO" id="GO:0004491">
    <property type="term" value="F:methylmalonate-semialdehyde dehydrogenase (acylating, NAD) activity"/>
    <property type="evidence" value="ECO:0007669"/>
    <property type="project" value="UniProtKB-EC"/>
</dbReference>
<dbReference type="PROSITE" id="PS00070">
    <property type="entry name" value="ALDEHYDE_DEHYDR_CYS"/>
    <property type="match status" value="1"/>
</dbReference>
<gene>
    <name evidence="5" type="ORF">ACHHYP_01489</name>
</gene>
<dbReference type="Proteomes" id="UP000243579">
    <property type="component" value="Unassembled WGS sequence"/>
</dbReference>
<keyword evidence="2" id="KW-0560">Oxidoreductase</keyword>
<evidence type="ECO:0000313" key="5">
    <source>
        <dbReference type="EMBL" id="OQS01257.1"/>
    </source>
</evidence>
<sequence length="522" mass="55289">MPESPSKKAKAASDFTCDNYVHGRFVAPASGAYLPIESPVTGATIGKVALSTAADIEDAVAHAKKAFPAWSGLTVKARAAIMLKFHELMRKHADELADLVVLENGKNKSEALASVLKGNETVEYACSLPQLVQGKTLEVSRGITCTETRDPLGVIVSVVPFNFPVMVPMWTVPIALTTGNCVILKPSEKVPITMTKVASFLAEAGVPAGVFQVHTAPFLWVAAYRTKIIHGQVEAVTSLVDHPDVSAVTFVGSSPVAQLIARRCRAQDKRVLALGGAKNHLVALPDADLELASKDIVASFAGCAGQRCMAASVLLLVGSGTELLDMVVHRAQNLTRGTGAGQVGAVIDAASQKRIIKYIDDAEAGGATVLVDGRPWATATKGQGYWVGPTVLLHTNPADAAMHEEIFGPVLSVYKVQSGEEALAIENASPFGNAACVYTSHGGHAEYFTRRFHAAMIGVNIGVPVPREPFSFGGLYGSRSKYGDMDITGDGCVEFCTHRRKVTAKWSIHEGSLDRANFAGQM</sequence>
<dbReference type="EC" id="1.2.1.27" evidence="1"/>
<organism evidence="5 6">
    <name type="scientific">Achlya hypogyna</name>
    <name type="common">Oomycete</name>
    <name type="synonym">Protoachlya hypogyna</name>
    <dbReference type="NCBI Taxonomy" id="1202772"/>
    <lineage>
        <taxon>Eukaryota</taxon>
        <taxon>Sar</taxon>
        <taxon>Stramenopiles</taxon>
        <taxon>Oomycota</taxon>
        <taxon>Saprolegniomycetes</taxon>
        <taxon>Saprolegniales</taxon>
        <taxon>Achlyaceae</taxon>
        <taxon>Achlya</taxon>
    </lineage>
</organism>
<dbReference type="GO" id="GO:0006210">
    <property type="term" value="P:thymine catabolic process"/>
    <property type="evidence" value="ECO:0007669"/>
    <property type="project" value="TreeGrafter"/>
</dbReference>
<dbReference type="EMBL" id="JNBR01000011">
    <property type="protein sequence ID" value="OQS01257.1"/>
    <property type="molecule type" value="Genomic_DNA"/>
</dbReference>
<evidence type="ECO:0000256" key="1">
    <source>
        <dbReference type="ARBA" id="ARBA00013048"/>
    </source>
</evidence>
<dbReference type="InterPro" id="IPR010061">
    <property type="entry name" value="MeMal-semiAld_DH"/>
</dbReference>
<evidence type="ECO:0000256" key="2">
    <source>
        <dbReference type="ARBA" id="ARBA00023002"/>
    </source>
</evidence>
<dbReference type="PANTHER" id="PTHR43866">
    <property type="entry name" value="MALONATE-SEMIALDEHYDE DEHYDROGENASE"/>
    <property type="match status" value="1"/>
</dbReference>
<dbReference type="NCBIfam" id="TIGR01722">
    <property type="entry name" value="MMSDH"/>
    <property type="match status" value="1"/>
</dbReference>
<dbReference type="SUPFAM" id="SSF53720">
    <property type="entry name" value="ALDH-like"/>
    <property type="match status" value="1"/>
</dbReference>
<dbReference type="Gene3D" id="3.40.309.10">
    <property type="entry name" value="Aldehyde Dehydrogenase, Chain A, domain 2"/>
    <property type="match status" value="1"/>
</dbReference>
<dbReference type="InterPro" id="IPR016162">
    <property type="entry name" value="Ald_DH_N"/>
</dbReference>
<keyword evidence="6" id="KW-1185">Reference proteome</keyword>
<feature type="domain" description="Aldehyde dehydrogenase" evidence="4">
    <location>
        <begin position="27"/>
        <end position="479"/>
    </location>
</feature>
<protein>
    <recommendedName>
        <fullName evidence="1">methylmalonate-semialdehyde dehydrogenase (CoA acylating)</fullName>
        <ecNumber evidence="1">1.2.1.27</ecNumber>
    </recommendedName>
</protein>
<reference evidence="5 6" key="1">
    <citation type="journal article" date="2014" name="Genome Biol. Evol.">
        <title>The secreted proteins of Achlya hypogyna and Thraustotheca clavata identify the ancestral oomycete secretome and reveal gene acquisitions by horizontal gene transfer.</title>
        <authorList>
            <person name="Misner I."/>
            <person name="Blouin N."/>
            <person name="Leonard G."/>
            <person name="Richards T.A."/>
            <person name="Lane C.E."/>
        </authorList>
    </citation>
    <scope>NUCLEOTIDE SEQUENCE [LARGE SCALE GENOMIC DNA]</scope>
    <source>
        <strain evidence="5 6">ATCC 48635</strain>
    </source>
</reference>
<dbReference type="FunFam" id="3.40.309.10:FF:000036">
    <property type="entry name" value="Methylmalonate-semialdehyde dehydrogenase (Acylating)"/>
    <property type="match status" value="1"/>
</dbReference>
<dbReference type="InterPro" id="IPR016161">
    <property type="entry name" value="Ald_DH/histidinol_DH"/>
</dbReference>
<dbReference type="Pfam" id="PF00171">
    <property type="entry name" value="Aldedh"/>
    <property type="match status" value="1"/>
</dbReference>
<proteinExistence type="predicted"/>
<keyword evidence="3" id="KW-0520">NAD</keyword>
<evidence type="ECO:0000256" key="3">
    <source>
        <dbReference type="ARBA" id="ARBA00023027"/>
    </source>
</evidence>